<keyword evidence="3" id="KW-0963">Cytoplasm</keyword>
<organism evidence="4 5">
    <name type="scientific">Actinobacteria bacterium BACL2 MAG-120802-bin41</name>
    <dbReference type="NCBI Taxonomy" id="1655568"/>
    <lineage>
        <taxon>Bacteria</taxon>
        <taxon>Bacillati</taxon>
        <taxon>Actinomycetota</taxon>
        <taxon>Actinomycetes</taxon>
        <taxon>Actinomycetes incertae sedis</taxon>
        <taxon>ac1 cluster</taxon>
    </lineage>
</organism>
<feature type="active site" description="Proton acceptor" evidence="3">
    <location>
        <position position="73"/>
    </location>
</feature>
<dbReference type="AlphaFoldDB" id="A0A0R2NYM4"/>
<dbReference type="Pfam" id="PF02545">
    <property type="entry name" value="Maf"/>
    <property type="match status" value="1"/>
</dbReference>
<dbReference type="NCBIfam" id="TIGR00172">
    <property type="entry name" value="maf"/>
    <property type="match status" value="1"/>
</dbReference>
<dbReference type="EMBL" id="LIAS01000041">
    <property type="protein sequence ID" value="KRO30926.1"/>
    <property type="molecule type" value="Genomic_DNA"/>
</dbReference>
<dbReference type="InterPro" id="IPR029001">
    <property type="entry name" value="ITPase-like_fam"/>
</dbReference>
<comment type="caution">
    <text evidence="3">Lacks conserved residue(s) required for the propagation of feature annotation.</text>
</comment>
<keyword evidence="2 3" id="KW-0378">Hydrolase</keyword>
<dbReference type="CDD" id="cd00555">
    <property type="entry name" value="Maf"/>
    <property type="match status" value="1"/>
</dbReference>
<comment type="cofactor">
    <cofactor evidence="1 3">
        <name>a divalent metal cation</name>
        <dbReference type="ChEBI" id="CHEBI:60240"/>
    </cofactor>
</comment>
<dbReference type="Gene3D" id="3.90.950.10">
    <property type="match status" value="1"/>
</dbReference>
<name>A0A0R2NYM4_9ACTN</name>
<evidence type="ECO:0000256" key="3">
    <source>
        <dbReference type="HAMAP-Rule" id="MF_00528"/>
    </source>
</evidence>
<evidence type="ECO:0000256" key="1">
    <source>
        <dbReference type="ARBA" id="ARBA00001968"/>
    </source>
</evidence>
<dbReference type="SUPFAM" id="SSF52972">
    <property type="entry name" value="ITPase-like"/>
    <property type="match status" value="1"/>
</dbReference>
<gene>
    <name evidence="4" type="ORF">ABR60_06250</name>
</gene>
<comment type="function">
    <text evidence="3">Nucleoside triphosphate pyrophosphatase. May have a dual role in cell division arrest and in preventing the incorporation of modified nucleotides into cellular nucleic acids.</text>
</comment>
<protein>
    <recommendedName>
        <fullName evidence="3">Nucleoside triphosphate pyrophosphatase</fullName>
        <ecNumber evidence="3">3.6.1.9</ecNumber>
    </recommendedName>
    <alternativeName>
        <fullName evidence="3">Nucleotide pyrophosphatase</fullName>
        <shortName evidence="3">Nucleotide PPase</shortName>
    </alternativeName>
</protein>
<comment type="similarity">
    <text evidence="3">Belongs to the Maf family.</text>
</comment>
<comment type="caution">
    <text evidence="4">The sequence shown here is derived from an EMBL/GenBank/DDBJ whole genome shotgun (WGS) entry which is preliminary data.</text>
</comment>
<comment type="catalytic activity">
    <reaction evidence="3">
        <text>a 2'-deoxyribonucleoside 5'-triphosphate + H2O = a 2'-deoxyribonucleoside 5'-phosphate + diphosphate + H(+)</text>
        <dbReference type="Rhea" id="RHEA:44644"/>
        <dbReference type="ChEBI" id="CHEBI:15377"/>
        <dbReference type="ChEBI" id="CHEBI:15378"/>
        <dbReference type="ChEBI" id="CHEBI:33019"/>
        <dbReference type="ChEBI" id="CHEBI:61560"/>
        <dbReference type="ChEBI" id="CHEBI:65317"/>
        <dbReference type="EC" id="3.6.1.9"/>
    </reaction>
</comment>
<keyword evidence="3" id="KW-0546">Nucleotide metabolism</keyword>
<comment type="catalytic activity">
    <reaction evidence="3">
        <text>a ribonucleoside 5'-triphosphate + H2O = a ribonucleoside 5'-phosphate + diphosphate + H(+)</text>
        <dbReference type="Rhea" id="RHEA:23996"/>
        <dbReference type="ChEBI" id="CHEBI:15377"/>
        <dbReference type="ChEBI" id="CHEBI:15378"/>
        <dbReference type="ChEBI" id="CHEBI:33019"/>
        <dbReference type="ChEBI" id="CHEBI:58043"/>
        <dbReference type="ChEBI" id="CHEBI:61557"/>
        <dbReference type="EC" id="3.6.1.9"/>
    </reaction>
</comment>
<dbReference type="InterPro" id="IPR003697">
    <property type="entry name" value="Maf-like"/>
</dbReference>
<dbReference type="HAMAP" id="MF_00528">
    <property type="entry name" value="Maf"/>
    <property type="match status" value="1"/>
</dbReference>
<evidence type="ECO:0000256" key="2">
    <source>
        <dbReference type="ARBA" id="ARBA00022801"/>
    </source>
</evidence>
<evidence type="ECO:0000313" key="4">
    <source>
        <dbReference type="EMBL" id="KRO30926.1"/>
    </source>
</evidence>
<reference evidence="4 5" key="1">
    <citation type="submission" date="2015-10" db="EMBL/GenBank/DDBJ databases">
        <title>Metagenome-Assembled Genomes uncover a global brackish microbiome.</title>
        <authorList>
            <person name="Hugerth L.W."/>
            <person name="Larsson J."/>
            <person name="Alneberg J."/>
            <person name="Lindh M.V."/>
            <person name="Legrand C."/>
            <person name="Pinhassi J."/>
            <person name="Andersson A.F."/>
        </authorList>
    </citation>
    <scope>NUCLEOTIDE SEQUENCE [LARGE SCALE GENOMIC DNA]</scope>
    <source>
        <strain evidence="4">BACL2 MAG-120802-bin41</strain>
    </source>
</reference>
<evidence type="ECO:0000313" key="5">
    <source>
        <dbReference type="Proteomes" id="UP000053941"/>
    </source>
</evidence>
<dbReference type="GO" id="GO:0047429">
    <property type="term" value="F:nucleoside triphosphate diphosphatase activity"/>
    <property type="evidence" value="ECO:0007669"/>
    <property type="project" value="UniProtKB-EC"/>
</dbReference>
<dbReference type="PIRSF" id="PIRSF006305">
    <property type="entry name" value="Maf"/>
    <property type="match status" value="1"/>
</dbReference>
<dbReference type="EC" id="3.6.1.9" evidence="3"/>
<dbReference type="PANTHER" id="PTHR43213:SF5">
    <property type="entry name" value="BIFUNCTIONAL DTTP_UTP PYROPHOSPHATASE_METHYLTRANSFERASE PROTEIN-RELATED"/>
    <property type="match status" value="1"/>
</dbReference>
<dbReference type="GO" id="GO:0005737">
    <property type="term" value="C:cytoplasm"/>
    <property type="evidence" value="ECO:0007669"/>
    <property type="project" value="UniProtKB-SubCell"/>
</dbReference>
<dbReference type="Proteomes" id="UP000053941">
    <property type="component" value="Unassembled WGS sequence"/>
</dbReference>
<accession>A0A0R2NYM4</accession>
<proteinExistence type="inferred from homology"/>
<sequence length="198" mass="21098">MAPKIILASASPARYKLLQSAGITPEVIVSGVDEESSDYQNLSPKELVIALAIVKAHTVREKINYPALIIGCDSTFEFQGQSLGKPGSAANAIARAKQLRGKSGVLHTGHCIIDTEKEIEISDVVSTTVFFADMSDAEIDGYVATGEPLNVAGGFTLDGRSSPFISRIEGETSNVIGLSLPLLRSAINKLGYQWFDLS</sequence>
<dbReference type="PANTHER" id="PTHR43213">
    <property type="entry name" value="BIFUNCTIONAL DTTP/UTP PYROPHOSPHATASE/METHYLTRANSFERASE PROTEIN-RELATED"/>
    <property type="match status" value="1"/>
</dbReference>
<comment type="subcellular location">
    <subcellularLocation>
        <location evidence="3">Cytoplasm</location>
    </subcellularLocation>
</comment>
<dbReference type="GO" id="GO:0009117">
    <property type="term" value="P:nucleotide metabolic process"/>
    <property type="evidence" value="ECO:0007669"/>
    <property type="project" value="UniProtKB-KW"/>
</dbReference>